<evidence type="ECO:0000313" key="1">
    <source>
        <dbReference type="EMBL" id="KAJ7682908.1"/>
    </source>
</evidence>
<dbReference type="Proteomes" id="UP001221757">
    <property type="component" value="Unassembled WGS sequence"/>
</dbReference>
<organism evidence="1 2">
    <name type="scientific">Mycena rosella</name>
    <name type="common">Pink bonnet</name>
    <name type="synonym">Agaricus rosellus</name>
    <dbReference type="NCBI Taxonomy" id="1033263"/>
    <lineage>
        <taxon>Eukaryota</taxon>
        <taxon>Fungi</taxon>
        <taxon>Dikarya</taxon>
        <taxon>Basidiomycota</taxon>
        <taxon>Agaricomycotina</taxon>
        <taxon>Agaricomycetes</taxon>
        <taxon>Agaricomycetidae</taxon>
        <taxon>Agaricales</taxon>
        <taxon>Marasmiineae</taxon>
        <taxon>Mycenaceae</taxon>
        <taxon>Mycena</taxon>
    </lineage>
</organism>
<sequence>MRHIPPECPSRAQKDSAIAVNNAALGTLLAQLSHEDELGHFYAPRTLDARKGNFRSVPIYHSHVAIVVLEPLAGVVGFCSSCPATPPLASLI</sequence>
<gene>
    <name evidence="1" type="ORF">B0H17DRAFT_1205513</name>
</gene>
<accession>A0AAD7D762</accession>
<dbReference type="EMBL" id="JARKIE010000113">
    <property type="protein sequence ID" value="KAJ7682908.1"/>
    <property type="molecule type" value="Genomic_DNA"/>
</dbReference>
<reference evidence="1" key="1">
    <citation type="submission" date="2023-03" db="EMBL/GenBank/DDBJ databases">
        <title>Massive genome expansion in bonnet fungi (Mycena s.s.) driven by repeated elements and novel gene families across ecological guilds.</title>
        <authorList>
            <consortium name="Lawrence Berkeley National Laboratory"/>
            <person name="Harder C.B."/>
            <person name="Miyauchi S."/>
            <person name="Viragh M."/>
            <person name="Kuo A."/>
            <person name="Thoen E."/>
            <person name="Andreopoulos B."/>
            <person name="Lu D."/>
            <person name="Skrede I."/>
            <person name="Drula E."/>
            <person name="Henrissat B."/>
            <person name="Morin E."/>
            <person name="Kohler A."/>
            <person name="Barry K."/>
            <person name="LaButti K."/>
            <person name="Morin E."/>
            <person name="Salamov A."/>
            <person name="Lipzen A."/>
            <person name="Mereny Z."/>
            <person name="Hegedus B."/>
            <person name="Baldrian P."/>
            <person name="Stursova M."/>
            <person name="Weitz H."/>
            <person name="Taylor A."/>
            <person name="Grigoriev I.V."/>
            <person name="Nagy L.G."/>
            <person name="Martin F."/>
            <person name="Kauserud H."/>
        </authorList>
    </citation>
    <scope>NUCLEOTIDE SEQUENCE</scope>
    <source>
        <strain evidence="1">CBHHK067</strain>
    </source>
</reference>
<protein>
    <submittedName>
        <fullName evidence="1">Uncharacterized protein</fullName>
    </submittedName>
</protein>
<keyword evidence="2" id="KW-1185">Reference proteome</keyword>
<evidence type="ECO:0000313" key="2">
    <source>
        <dbReference type="Proteomes" id="UP001221757"/>
    </source>
</evidence>
<name>A0AAD7D762_MYCRO</name>
<proteinExistence type="predicted"/>
<dbReference type="AlphaFoldDB" id="A0AAD7D762"/>
<comment type="caution">
    <text evidence="1">The sequence shown here is derived from an EMBL/GenBank/DDBJ whole genome shotgun (WGS) entry which is preliminary data.</text>
</comment>